<dbReference type="PANTHER" id="PTHR35601">
    <property type="entry name" value="TOXIN RELE"/>
    <property type="match status" value="1"/>
</dbReference>
<reference evidence="3 4" key="1">
    <citation type="journal article" date="2016" name="Nat. Commun.">
        <title>Thousands of microbial genomes shed light on interconnected biogeochemical processes in an aquifer system.</title>
        <authorList>
            <person name="Anantharaman K."/>
            <person name="Brown C.T."/>
            <person name="Hug L.A."/>
            <person name="Sharon I."/>
            <person name="Castelle C.J."/>
            <person name="Probst A.J."/>
            <person name="Thomas B.C."/>
            <person name="Singh A."/>
            <person name="Wilkins M.J."/>
            <person name="Karaoz U."/>
            <person name="Brodie E.L."/>
            <person name="Williams K.H."/>
            <person name="Hubbard S.S."/>
            <person name="Banfield J.F."/>
        </authorList>
    </citation>
    <scope>NUCLEOTIDE SEQUENCE [LARGE SCALE GENOMIC DNA]</scope>
</reference>
<dbReference type="InterPro" id="IPR007712">
    <property type="entry name" value="RelE/ParE_toxin"/>
</dbReference>
<evidence type="ECO:0000256" key="2">
    <source>
        <dbReference type="ARBA" id="ARBA00022649"/>
    </source>
</evidence>
<dbReference type="AlphaFoldDB" id="A0A1F6FF54"/>
<keyword evidence="2" id="KW-1277">Toxin-antitoxin system</keyword>
<evidence type="ECO:0000313" key="3">
    <source>
        <dbReference type="EMBL" id="OGG84486.1"/>
    </source>
</evidence>
<name>A0A1F6FF54_9BACT</name>
<dbReference type="PANTHER" id="PTHR35601:SF1">
    <property type="entry name" value="TOXIN RELE"/>
    <property type="match status" value="1"/>
</dbReference>
<dbReference type="EMBL" id="MFMM01000001">
    <property type="protein sequence ID" value="OGG84486.1"/>
    <property type="molecule type" value="Genomic_DNA"/>
</dbReference>
<organism evidence="3 4">
    <name type="scientific">Candidatus Kaiserbacteria bacterium RIFCSPLOWO2_12_FULL_45_26</name>
    <dbReference type="NCBI Taxonomy" id="1798525"/>
    <lineage>
        <taxon>Bacteria</taxon>
        <taxon>Candidatus Kaiseribacteriota</taxon>
    </lineage>
</organism>
<evidence type="ECO:0000313" key="4">
    <source>
        <dbReference type="Proteomes" id="UP000177325"/>
    </source>
</evidence>
<proteinExistence type="inferred from homology"/>
<dbReference type="STRING" id="1798525.A3G90_00110"/>
<sequence>MYTVTYHSKVAEDIKGLSAAVKRQIKTAIEDKLMSEPTLFGKPLQFSLKGLRSLRVGNYRVVFSLSENEVYIVLIAHRSVVYKNVVK</sequence>
<dbReference type="Pfam" id="PF05016">
    <property type="entry name" value="ParE_toxin"/>
    <property type="match status" value="1"/>
</dbReference>
<protein>
    <recommendedName>
        <fullName evidence="5">Addiction module antitoxin RelB</fullName>
    </recommendedName>
</protein>
<dbReference type="Gene3D" id="3.30.2310.20">
    <property type="entry name" value="RelE-like"/>
    <property type="match status" value="1"/>
</dbReference>
<gene>
    <name evidence="3" type="ORF">A3G90_00110</name>
</gene>
<comment type="similarity">
    <text evidence="1">Belongs to the RelE toxin family.</text>
</comment>
<accession>A0A1F6FF54</accession>
<dbReference type="Proteomes" id="UP000177325">
    <property type="component" value="Unassembled WGS sequence"/>
</dbReference>
<evidence type="ECO:0000256" key="1">
    <source>
        <dbReference type="ARBA" id="ARBA00006226"/>
    </source>
</evidence>
<evidence type="ECO:0008006" key="5">
    <source>
        <dbReference type="Google" id="ProtNLM"/>
    </source>
</evidence>
<dbReference type="InterPro" id="IPR035093">
    <property type="entry name" value="RelE/ParE_toxin_dom_sf"/>
</dbReference>
<comment type="caution">
    <text evidence="3">The sequence shown here is derived from an EMBL/GenBank/DDBJ whole genome shotgun (WGS) entry which is preliminary data.</text>
</comment>
<dbReference type="SUPFAM" id="SSF143011">
    <property type="entry name" value="RelE-like"/>
    <property type="match status" value="1"/>
</dbReference>